<keyword evidence="5" id="KW-1133">Transmembrane helix</keyword>
<accession>A0ABM4Z1S2</accession>
<dbReference type="PANTHER" id="PTHR21553:SF24">
    <property type="entry name" value="(E2-INDEPENDENT) E3 UBIQUITIN-CONJUGATING ENZYME FATS"/>
    <property type="match status" value="1"/>
</dbReference>
<name>A0ABM4Z1S2_VULVU</name>
<keyword evidence="3" id="KW-0206">Cytoskeleton</keyword>
<dbReference type="InterPro" id="IPR029299">
    <property type="entry name" value="ALMS_motif"/>
</dbReference>
<evidence type="ECO:0000256" key="3">
    <source>
        <dbReference type="ARBA" id="ARBA00023212"/>
    </source>
</evidence>
<dbReference type="InterPro" id="IPR041179">
    <property type="entry name" value="C10orf90_N"/>
</dbReference>
<dbReference type="RefSeq" id="XP_072596493.1">
    <property type="nucleotide sequence ID" value="XM_072740392.1"/>
</dbReference>
<dbReference type="PANTHER" id="PTHR21553">
    <property type="entry name" value="ALMS1-RELATED"/>
    <property type="match status" value="1"/>
</dbReference>
<keyword evidence="2" id="KW-0963">Cytoplasm</keyword>
<evidence type="ECO:0000313" key="10">
    <source>
        <dbReference type="RefSeq" id="XP_072596494.1"/>
    </source>
</evidence>
<keyword evidence="5" id="KW-0812">Transmembrane</keyword>
<evidence type="ECO:0000313" key="9">
    <source>
        <dbReference type="RefSeq" id="XP_072596493.1"/>
    </source>
</evidence>
<dbReference type="Proteomes" id="UP001652641">
    <property type="component" value="Chromosome 15"/>
</dbReference>
<evidence type="ECO:0000259" key="6">
    <source>
        <dbReference type="Pfam" id="PF15309"/>
    </source>
</evidence>
<dbReference type="GeneID" id="112928805"/>
<comment type="subcellular location">
    <subcellularLocation>
        <location evidence="1">Cytoplasm</location>
        <location evidence="1">Cytoskeleton</location>
        <location evidence="1">Microtubule organizing center</location>
        <location evidence="1">Centrosome</location>
    </subcellularLocation>
</comment>
<sequence>MVVPTLLTCQRTSDRNITMMVVANEKWSQGGLPPPPPGCPVNILVTSSQIEPSEALPPRVDRGSLTHSKSSYRCKVCLIFLFFFSFLFVFLYFLARNILVINRPLKLSQMSLKRQWNMIKLSEEGLRDNRYTTNDRITLKNLQSDVTEKKSDFTEETLASQNTKMISSIVISQLIDENKSKATRAALQVPCAPAPRAHPQASVGLPPGEPGPPRGFASITITARRVGPPASSLAWEAQGALLAEPCAPAAPRGHQGPCTCAELSRTCSVMRLKVPETQPRLCEAHGYWVTNLEDDPEDAFPPGAPQAGKGPLVFSSCVHLRVSQQCPSSGGYLDGALPGPAQQPQRASPKMHRSVLSLHLSCSSHRLTPDGADGPANGAPLCSALKQELTQGSPDLPGRRWNPGLQESFLKENPALEQVHLGPSACPCSGSRRVEDRAFSDVGVNQVTVSKGREDCRPGRGASQLAIHIPGWSYTAGDYKCCDLVVKIKECRKSEEEPEPAPPEPAPPKPAPPEPPETPDLSEDHSEGQRTPVGSLTLQEALETRKPQFISRSQERLKKLEHMVQQRKAQRKENLGQKQTLFPVRTNKKQFTVPHPLSDNLFKPKERYISEKEMHMRSKRIYNNLPEVKKKKEEQKKRVILQSNRLRAEVFKKQLLDQLLQRNAV</sequence>
<evidence type="ECO:0000256" key="5">
    <source>
        <dbReference type="SAM" id="Phobius"/>
    </source>
</evidence>
<keyword evidence="8" id="KW-1185">Reference proteome</keyword>
<feature type="domain" description="Centrosomal protein C10orf90 N-terminal" evidence="7">
    <location>
        <begin position="210"/>
        <end position="477"/>
    </location>
</feature>
<feature type="transmembrane region" description="Helical" evidence="5">
    <location>
        <begin position="76"/>
        <end position="95"/>
    </location>
</feature>
<evidence type="ECO:0000256" key="2">
    <source>
        <dbReference type="ARBA" id="ARBA00022490"/>
    </source>
</evidence>
<feature type="region of interest" description="Disordered" evidence="4">
    <location>
        <begin position="493"/>
        <end position="552"/>
    </location>
</feature>
<keyword evidence="5" id="KW-0472">Membrane</keyword>
<proteinExistence type="predicted"/>
<evidence type="ECO:0000256" key="1">
    <source>
        <dbReference type="ARBA" id="ARBA00004300"/>
    </source>
</evidence>
<reference evidence="9 10" key="1">
    <citation type="submission" date="2025-05" db="UniProtKB">
        <authorList>
            <consortium name="RefSeq"/>
        </authorList>
    </citation>
    <scope>IDENTIFICATION</scope>
    <source>
        <tissue evidence="9 10">Cell line</tissue>
    </source>
</reference>
<evidence type="ECO:0000256" key="4">
    <source>
        <dbReference type="SAM" id="MobiDB-lite"/>
    </source>
</evidence>
<dbReference type="Pfam" id="PF15309">
    <property type="entry name" value="ALMS_motif"/>
    <property type="match status" value="1"/>
</dbReference>
<dbReference type="RefSeq" id="XP_072596494.1">
    <property type="nucleotide sequence ID" value="XM_072740393.1"/>
</dbReference>
<protein>
    <submittedName>
        <fullName evidence="9 10">(E2-independent) E3 ubiquitin-conjugating enzyme FATS isoform X11</fullName>
    </submittedName>
</protein>
<dbReference type="Pfam" id="PF17730">
    <property type="entry name" value="Centro_C10orf90"/>
    <property type="match status" value="1"/>
</dbReference>
<evidence type="ECO:0000259" key="7">
    <source>
        <dbReference type="Pfam" id="PF17730"/>
    </source>
</evidence>
<feature type="domain" description="ALMS motif" evidence="6">
    <location>
        <begin position="535"/>
        <end position="663"/>
    </location>
</feature>
<gene>
    <name evidence="9 10" type="primary">C15H10orf90</name>
</gene>
<evidence type="ECO:0000313" key="8">
    <source>
        <dbReference type="Proteomes" id="UP001652641"/>
    </source>
</evidence>
<feature type="compositionally biased region" description="Pro residues" evidence="4">
    <location>
        <begin position="500"/>
        <end position="518"/>
    </location>
</feature>
<organism evidence="8 10">
    <name type="scientific">Vulpes vulpes</name>
    <name type="common">Red fox</name>
    <dbReference type="NCBI Taxonomy" id="9627"/>
    <lineage>
        <taxon>Eukaryota</taxon>
        <taxon>Metazoa</taxon>
        <taxon>Chordata</taxon>
        <taxon>Craniata</taxon>
        <taxon>Vertebrata</taxon>
        <taxon>Euteleostomi</taxon>
        <taxon>Mammalia</taxon>
        <taxon>Eutheria</taxon>
        <taxon>Laurasiatheria</taxon>
        <taxon>Carnivora</taxon>
        <taxon>Caniformia</taxon>
        <taxon>Canidae</taxon>
        <taxon>Vulpes</taxon>
    </lineage>
</organism>